<feature type="domain" description="SprT-like" evidence="1">
    <location>
        <begin position="52"/>
        <end position="123"/>
    </location>
</feature>
<evidence type="ECO:0000259" key="1">
    <source>
        <dbReference type="Pfam" id="PF10263"/>
    </source>
</evidence>
<keyword evidence="3" id="KW-1185">Reference proteome</keyword>
<reference evidence="3" key="1">
    <citation type="journal article" date="2019" name="Int. J. Syst. Evol. Microbiol.">
        <title>The Global Catalogue of Microorganisms (GCM) 10K type strain sequencing project: providing services to taxonomists for standard genome sequencing and annotation.</title>
        <authorList>
            <consortium name="The Broad Institute Genomics Platform"/>
            <consortium name="The Broad Institute Genome Sequencing Center for Infectious Disease"/>
            <person name="Wu L."/>
            <person name="Ma J."/>
        </authorList>
    </citation>
    <scope>NUCLEOTIDE SEQUENCE [LARGE SCALE GENOMIC DNA]</scope>
    <source>
        <strain evidence="3">CCUG 60523</strain>
    </source>
</reference>
<dbReference type="InterPro" id="IPR006640">
    <property type="entry name" value="SprT-like_domain"/>
</dbReference>
<gene>
    <name evidence="2" type="ORF">ACFOSV_04915</name>
</gene>
<sequence>MKIQEFRSRGTLFFVLFAMDQASRFESLIAPQIPKNAIPYCVDLWRDIPFSFKITGKRKTKLGDFRFHPDRSIQTITINRTLNPYQFLLTFIHEYAHLATFNKHGGRVSPHGKEWKSKFQQLMSPLLQDDFFPRDLLIPLQRHMRAPKASSSRDLFLMKEMSKYDLEDQLDQTVFLSDLRPGIAFELSGRIFKKGETRRTRVLCEEVKTGKKYLIAQLAKVKSLN</sequence>
<organism evidence="2 3">
    <name type="scientific">Algoriphagus namhaensis</name>
    <dbReference type="NCBI Taxonomy" id="915353"/>
    <lineage>
        <taxon>Bacteria</taxon>
        <taxon>Pseudomonadati</taxon>
        <taxon>Bacteroidota</taxon>
        <taxon>Cytophagia</taxon>
        <taxon>Cytophagales</taxon>
        <taxon>Cyclobacteriaceae</taxon>
        <taxon>Algoriphagus</taxon>
    </lineage>
</organism>
<evidence type="ECO:0000313" key="3">
    <source>
        <dbReference type="Proteomes" id="UP001595805"/>
    </source>
</evidence>
<dbReference type="EMBL" id="JBHRZS010000006">
    <property type="protein sequence ID" value="MFC3879500.1"/>
    <property type="molecule type" value="Genomic_DNA"/>
</dbReference>
<dbReference type="Pfam" id="PF10263">
    <property type="entry name" value="SprT-like"/>
    <property type="match status" value="1"/>
</dbReference>
<dbReference type="Proteomes" id="UP001595805">
    <property type="component" value="Unassembled WGS sequence"/>
</dbReference>
<comment type="caution">
    <text evidence="2">The sequence shown here is derived from an EMBL/GenBank/DDBJ whole genome shotgun (WGS) entry which is preliminary data.</text>
</comment>
<protein>
    <submittedName>
        <fullName evidence="2">SprT-like domain-containing protein</fullName>
    </submittedName>
</protein>
<name>A0ABV8AP41_9BACT</name>
<accession>A0ABV8AP41</accession>
<dbReference type="RefSeq" id="WP_377903984.1">
    <property type="nucleotide sequence ID" value="NZ_JBHRZS010000006.1"/>
</dbReference>
<evidence type="ECO:0000313" key="2">
    <source>
        <dbReference type="EMBL" id="MFC3879500.1"/>
    </source>
</evidence>
<proteinExistence type="predicted"/>